<reference evidence="6" key="1">
    <citation type="submission" date="2017-09" db="EMBL/GenBank/DDBJ databases">
        <title>FDA dAtabase for Regulatory Grade micrObial Sequences (FDA-ARGOS): Supporting development and validation of Infectious Disease Dx tests.</title>
        <authorList>
            <person name="Minogue T."/>
            <person name="Wolcott M."/>
            <person name="Wasieloski L."/>
            <person name="Aguilar W."/>
            <person name="Moore D."/>
            <person name="Tallon L."/>
            <person name="Sadzewicz L."/>
            <person name="Ott S."/>
            <person name="Zhao X."/>
            <person name="Nagaraj S."/>
            <person name="Vavikolanu K."/>
            <person name="Aluvathingal J."/>
            <person name="Nadendla S."/>
            <person name="Sichtig H."/>
        </authorList>
    </citation>
    <scope>NUCLEOTIDE SEQUENCE [LARGE SCALE GENOMIC DNA]</scope>
    <source>
        <strain evidence="6">FDAARGOS_390</strain>
    </source>
</reference>
<gene>
    <name evidence="5" type="ORF">CRM94_13130</name>
</gene>
<dbReference type="AlphaFoldDB" id="A0A2A7SH43"/>
<dbReference type="PANTHER" id="PTHR43046">
    <property type="entry name" value="GDP-MANNOSE MANNOSYL HYDROLASE"/>
    <property type="match status" value="1"/>
</dbReference>
<keyword evidence="2 3" id="KW-0378">Hydrolase</keyword>
<name>A0A2A7SH43_BURGA</name>
<dbReference type="CDD" id="cd04667">
    <property type="entry name" value="NUDIX_Hydrolase"/>
    <property type="match status" value="1"/>
</dbReference>
<dbReference type="InterPro" id="IPR015797">
    <property type="entry name" value="NUDIX_hydrolase-like_dom_sf"/>
</dbReference>
<comment type="similarity">
    <text evidence="3">Belongs to the Nudix hydrolase family.</text>
</comment>
<dbReference type="PROSITE" id="PS00893">
    <property type="entry name" value="NUDIX_BOX"/>
    <property type="match status" value="1"/>
</dbReference>
<dbReference type="SUPFAM" id="SSF55811">
    <property type="entry name" value="Nudix"/>
    <property type="match status" value="1"/>
</dbReference>
<dbReference type="EMBL" id="PDDY01000001">
    <property type="protein sequence ID" value="PEH43014.1"/>
    <property type="molecule type" value="Genomic_DNA"/>
</dbReference>
<dbReference type="Gene3D" id="3.90.79.10">
    <property type="entry name" value="Nucleoside Triphosphate Pyrophosphohydrolase"/>
    <property type="match status" value="1"/>
</dbReference>
<comment type="caution">
    <text evidence="5">The sequence shown here is derived from an EMBL/GenBank/DDBJ whole genome shotgun (WGS) entry which is preliminary data.</text>
</comment>
<dbReference type="PROSITE" id="PS51462">
    <property type="entry name" value="NUDIX"/>
    <property type="match status" value="1"/>
</dbReference>
<comment type="cofactor">
    <cofactor evidence="1">
        <name>Mg(2+)</name>
        <dbReference type="ChEBI" id="CHEBI:18420"/>
    </cofactor>
</comment>
<sequence>MPRRSASKGVASHAMSRVTRFALSRQRATVVCRRGGRVLLVTRDGSRWALPGGSLEPGESAFEAACRELREETRLAGLPLAYAMQFGGLRKLHHVFLVDLPPDAHPRPGAEIDRCRWFTPRQVANLSASLPTREIVALLGGATRIVFPLAPAGAGTSRPSAPAAAVSPPAD</sequence>
<dbReference type="Proteomes" id="UP000220629">
    <property type="component" value="Unassembled WGS sequence"/>
</dbReference>
<dbReference type="InterPro" id="IPR020084">
    <property type="entry name" value="NUDIX_hydrolase_CS"/>
</dbReference>
<dbReference type="InterPro" id="IPR020476">
    <property type="entry name" value="Nudix_hydrolase"/>
</dbReference>
<evidence type="ECO:0000313" key="5">
    <source>
        <dbReference type="EMBL" id="PEH43014.1"/>
    </source>
</evidence>
<evidence type="ECO:0000256" key="3">
    <source>
        <dbReference type="RuleBase" id="RU003476"/>
    </source>
</evidence>
<evidence type="ECO:0000256" key="1">
    <source>
        <dbReference type="ARBA" id="ARBA00001946"/>
    </source>
</evidence>
<evidence type="ECO:0000259" key="4">
    <source>
        <dbReference type="PROSITE" id="PS51462"/>
    </source>
</evidence>
<organism evidence="5 6">
    <name type="scientific">Burkholderia gladioli</name>
    <name type="common">Pseudomonas marginata</name>
    <name type="synonym">Phytomonas marginata</name>
    <dbReference type="NCBI Taxonomy" id="28095"/>
    <lineage>
        <taxon>Bacteria</taxon>
        <taxon>Pseudomonadati</taxon>
        <taxon>Pseudomonadota</taxon>
        <taxon>Betaproteobacteria</taxon>
        <taxon>Burkholderiales</taxon>
        <taxon>Burkholderiaceae</taxon>
        <taxon>Burkholderia</taxon>
    </lineage>
</organism>
<feature type="domain" description="Nudix hydrolase" evidence="4">
    <location>
        <begin position="23"/>
        <end position="143"/>
    </location>
</feature>
<protein>
    <submittedName>
        <fullName evidence="5">NUDIX domain-containing protein</fullName>
    </submittedName>
</protein>
<dbReference type="PRINTS" id="PR00502">
    <property type="entry name" value="NUDIXFAMILY"/>
</dbReference>
<dbReference type="Pfam" id="PF00293">
    <property type="entry name" value="NUDIX"/>
    <property type="match status" value="1"/>
</dbReference>
<dbReference type="PANTHER" id="PTHR43046:SF16">
    <property type="entry name" value="ADP-RIBOSE PYROPHOSPHATASE YJHB-RELATED"/>
    <property type="match status" value="1"/>
</dbReference>
<dbReference type="GO" id="GO:0016787">
    <property type="term" value="F:hydrolase activity"/>
    <property type="evidence" value="ECO:0007669"/>
    <property type="project" value="UniProtKB-KW"/>
</dbReference>
<evidence type="ECO:0000256" key="2">
    <source>
        <dbReference type="ARBA" id="ARBA00022801"/>
    </source>
</evidence>
<evidence type="ECO:0000313" key="6">
    <source>
        <dbReference type="Proteomes" id="UP000220629"/>
    </source>
</evidence>
<proteinExistence type="inferred from homology"/>
<dbReference type="InterPro" id="IPR000086">
    <property type="entry name" value="NUDIX_hydrolase_dom"/>
</dbReference>
<accession>A0A2A7SH43</accession>